<proteinExistence type="predicted"/>
<accession>A0A6B2NP85</accession>
<dbReference type="InterPro" id="IPR050557">
    <property type="entry name" value="RTX_toxin/Mannuronan_C5-epim"/>
</dbReference>
<gene>
    <name evidence="4" type="ORF">G0P99_09030</name>
</gene>
<feature type="region of interest" description="Disordered" evidence="3">
    <location>
        <begin position="418"/>
        <end position="439"/>
    </location>
</feature>
<evidence type="ECO:0000256" key="3">
    <source>
        <dbReference type="SAM" id="MobiDB-lite"/>
    </source>
</evidence>
<dbReference type="Gene3D" id="3.40.390.10">
    <property type="entry name" value="Collagenase (Catalytic Domain)"/>
    <property type="match status" value="1"/>
</dbReference>
<dbReference type="InterPro" id="IPR011049">
    <property type="entry name" value="Serralysin-like_metalloprot_C"/>
</dbReference>
<dbReference type="InterPro" id="IPR018511">
    <property type="entry name" value="Hemolysin-typ_Ca-bd_CS"/>
</dbReference>
<evidence type="ECO:0000256" key="1">
    <source>
        <dbReference type="ARBA" id="ARBA00004613"/>
    </source>
</evidence>
<dbReference type="PRINTS" id="PR00313">
    <property type="entry name" value="CABNDNGRPT"/>
</dbReference>
<reference evidence="4" key="1">
    <citation type="submission" date="2020-02" db="EMBL/GenBank/DDBJ databases">
        <title>Delineation of the pyrene-degrading pathway in Roseobacter clade bacteria by genomic analysis.</title>
        <authorList>
            <person name="Zhou H."/>
            <person name="Wang H."/>
        </authorList>
    </citation>
    <scope>NUCLEOTIDE SEQUENCE</scope>
    <source>
        <strain evidence="4">PrR005</strain>
    </source>
</reference>
<dbReference type="InterPro" id="IPR024079">
    <property type="entry name" value="MetalloPept_cat_dom_sf"/>
</dbReference>
<evidence type="ECO:0000256" key="2">
    <source>
        <dbReference type="ARBA" id="ARBA00022525"/>
    </source>
</evidence>
<dbReference type="PANTHER" id="PTHR38340">
    <property type="entry name" value="S-LAYER PROTEIN"/>
    <property type="match status" value="1"/>
</dbReference>
<dbReference type="SUPFAM" id="SSF51120">
    <property type="entry name" value="beta-Roll"/>
    <property type="match status" value="3"/>
</dbReference>
<comment type="caution">
    <text evidence="4">The sequence shown here is derived from an EMBL/GenBank/DDBJ whole genome shotgun (WGS) entry which is preliminary data.</text>
</comment>
<dbReference type="GO" id="GO:0005576">
    <property type="term" value="C:extracellular region"/>
    <property type="evidence" value="ECO:0007669"/>
    <property type="project" value="UniProtKB-SubCell"/>
</dbReference>
<dbReference type="SUPFAM" id="SSF55486">
    <property type="entry name" value="Metalloproteases ('zincins'), catalytic domain"/>
    <property type="match status" value="1"/>
</dbReference>
<dbReference type="InterPro" id="IPR001343">
    <property type="entry name" value="Hemolysn_Ca-bd"/>
</dbReference>
<dbReference type="GO" id="GO:0005509">
    <property type="term" value="F:calcium ion binding"/>
    <property type="evidence" value="ECO:0007669"/>
    <property type="project" value="InterPro"/>
</dbReference>
<name>A0A6B2NP85_9RHOB</name>
<organism evidence="4">
    <name type="scientific">Ruegeria sp. PrR005</name>
    <dbReference type="NCBI Taxonomy" id="2706882"/>
    <lineage>
        <taxon>Bacteria</taxon>
        <taxon>Pseudomonadati</taxon>
        <taxon>Pseudomonadota</taxon>
        <taxon>Alphaproteobacteria</taxon>
        <taxon>Rhodobacterales</taxon>
        <taxon>Roseobacteraceae</taxon>
        <taxon>Ruegeria</taxon>
    </lineage>
</organism>
<protein>
    <submittedName>
        <fullName evidence="4">Calcium-binding protein</fullName>
    </submittedName>
</protein>
<evidence type="ECO:0000313" key="4">
    <source>
        <dbReference type="EMBL" id="NDW45100.1"/>
    </source>
</evidence>
<dbReference type="PROSITE" id="PS00330">
    <property type="entry name" value="HEMOLYSIN_CALCIUM"/>
    <property type="match status" value="3"/>
</dbReference>
<dbReference type="Gene3D" id="2.150.10.10">
    <property type="entry name" value="Serralysin-like metalloprotease, C-terminal"/>
    <property type="match status" value="3"/>
</dbReference>
<dbReference type="Pfam" id="PF00353">
    <property type="entry name" value="HemolysinCabind"/>
    <property type="match status" value="3"/>
</dbReference>
<dbReference type="EMBL" id="JAAGOX010000011">
    <property type="protein sequence ID" value="NDW45100.1"/>
    <property type="molecule type" value="Genomic_DNA"/>
</dbReference>
<keyword evidence="2" id="KW-0964">Secreted</keyword>
<comment type="subcellular location">
    <subcellularLocation>
        <location evidence="1">Secreted</location>
    </subcellularLocation>
</comment>
<feature type="region of interest" description="Disordered" evidence="3">
    <location>
        <begin position="287"/>
        <end position="309"/>
    </location>
</feature>
<dbReference type="PANTHER" id="PTHR38340:SF1">
    <property type="entry name" value="S-LAYER PROTEIN"/>
    <property type="match status" value="1"/>
</dbReference>
<dbReference type="GO" id="GO:0008237">
    <property type="term" value="F:metallopeptidase activity"/>
    <property type="evidence" value="ECO:0007669"/>
    <property type="project" value="InterPro"/>
</dbReference>
<sequence>MNFDIAFDYRFDTTGFFEDPARRAALEEAARIWESFIDDEFDDVPAGTVFTIRNPSDSSVLETITLDAPIDDLLIFVGAGSLGGPLGRGGATGFDAEGDIFSARIGADFRGTGPVTDFEPWVGTLRVEPAEDWNFDLTTAVEGKSDFISLALHEIGHILGIGASPIFDMLSAGGQFDGPNARSVNGGDPIPLEADLNHVIEGFDGNTVLMDPTARNGFRLTPTDIDLAMLADIGYEITGYTKQGSIPPIVTEGDDDPVYGTILGDVIDALGGADVVVGGAGNDTLSGGAGGDSLFGDEGDDRMNGGPGDDTLQAGPGDDTLLAGSGLDLLLGNDGTDTFQISAGGGEVRISDFDLGSEVIYLVGSGFASTAEAVAAITMPFSGLSKLTFADGTSVEIPHETTLSTPLTSAHFRLGAAPEPDRRIEGTEGNDSLTGGTGSDTLIGLGGNDTLNGGAGADTLNGGAGDDILIGGPDSDDLRDVIFAGEGNDSVDAGAGNDLVYGQGGNDTIAGGFGVDELQGQDGDDVITGSAFSDLVFGGAGDDFVNGGFGHDRINGGSGADKFFHVGVAGHGSDWVQDYSSAEGDVLLFGNTSATQADFQVNFAHTENAAGERAGDDDVREAFVIHRPTGQILWALVDGEGQESINLQIGSEVFDLLR</sequence>
<dbReference type="RefSeq" id="WP_164129045.1">
    <property type="nucleotide sequence ID" value="NZ_JAAGOX010000011.1"/>
</dbReference>
<dbReference type="AlphaFoldDB" id="A0A6B2NP85"/>